<reference evidence="1 2" key="1">
    <citation type="journal article" date="2019" name="ACS Chem. Biol.">
        <title>Identification and Mobilization of a Cryptic Antibiotic Biosynthesis Gene Locus from a Human-Pathogenic Nocardia Isolate.</title>
        <authorList>
            <person name="Herisse M."/>
            <person name="Ishida K."/>
            <person name="Porter J.L."/>
            <person name="Howden B."/>
            <person name="Hertweck C."/>
            <person name="Stinear T.P."/>
            <person name="Pidot S.J."/>
        </authorList>
    </citation>
    <scope>NUCLEOTIDE SEQUENCE [LARGE SCALE GENOMIC DNA]</scope>
    <source>
        <strain evidence="1 2">AUSMDU00012715</strain>
    </source>
</reference>
<dbReference type="Gene3D" id="3.30.460.10">
    <property type="entry name" value="Beta Polymerase, domain 2"/>
    <property type="match status" value="1"/>
</dbReference>
<accession>A0A6G9YXQ8</accession>
<dbReference type="Pfam" id="PF04439">
    <property type="entry name" value="Adenyl_transf"/>
    <property type="match status" value="1"/>
</dbReference>
<sequence>MCVESAAEVLDRIVAFAASHDGIEAVIQTGSRARNQRVDRFSDLDIELIGTAAPALAGDDSWVVHTPATDRLSCNAAVPNAL</sequence>
<dbReference type="AlphaFoldDB" id="A0A6G9YXQ8"/>
<dbReference type="Proteomes" id="UP000500953">
    <property type="component" value="Chromosome"/>
</dbReference>
<gene>
    <name evidence="1" type="ORF">F6W96_06605</name>
</gene>
<dbReference type="InterPro" id="IPR043519">
    <property type="entry name" value="NT_sf"/>
</dbReference>
<proteinExistence type="predicted"/>
<dbReference type="SUPFAM" id="SSF81301">
    <property type="entry name" value="Nucleotidyltransferase"/>
    <property type="match status" value="1"/>
</dbReference>
<organism evidence="1 2">
    <name type="scientific">Nocardia terpenica</name>
    <dbReference type="NCBI Taxonomy" id="455432"/>
    <lineage>
        <taxon>Bacteria</taxon>
        <taxon>Bacillati</taxon>
        <taxon>Actinomycetota</taxon>
        <taxon>Actinomycetes</taxon>
        <taxon>Mycobacteriales</taxon>
        <taxon>Nocardiaceae</taxon>
        <taxon>Nocardia</taxon>
    </lineage>
</organism>
<dbReference type="InterPro" id="IPR007530">
    <property type="entry name" value="Aminoglycoside_adenylylTfrase"/>
</dbReference>
<dbReference type="EMBL" id="CP046173">
    <property type="protein sequence ID" value="QIS18018.1"/>
    <property type="molecule type" value="Genomic_DNA"/>
</dbReference>
<evidence type="ECO:0008006" key="3">
    <source>
        <dbReference type="Google" id="ProtNLM"/>
    </source>
</evidence>
<evidence type="ECO:0000313" key="2">
    <source>
        <dbReference type="Proteomes" id="UP000500953"/>
    </source>
</evidence>
<protein>
    <recommendedName>
        <fullName evidence="3">Aminoglycoside adenylyltransferase</fullName>
    </recommendedName>
</protein>
<evidence type="ECO:0000313" key="1">
    <source>
        <dbReference type="EMBL" id="QIS18018.1"/>
    </source>
</evidence>
<name>A0A6G9YXQ8_9NOCA</name>